<evidence type="ECO:0000256" key="5">
    <source>
        <dbReference type="PIRSR" id="PIRSR609662-50"/>
    </source>
</evidence>
<comment type="subcellular location">
    <subcellularLocation>
        <location evidence="1">Cytoplasm</location>
    </subcellularLocation>
</comment>
<feature type="modified residue" description="O-(phosphoribosyl dephospho-coenzyme A)serine" evidence="5">
    <location>
        <position position="25"/>
    </location>
</feature>
<keyword evidence="2" id="KW-0963">Cytoplasm</keyword>
<dbReference type="Pfam" id="PF06857">
    <property type="entry name" value="ACP"/>
    <property type="match status" value="1"/>
</dbReference>
<reference evidence="6 7" key="1">
    <citation type="journal article" date="2019" name="Emerg. Microbes Infect.">
        <title>Comprehensive subspecies identification of 175 nontuberculous mycobacteria species based on 7547 genomic profiles.</title>
        <authorList>
            <person name="Matsumoto Y."/>
            <person name="Kinjo T."/>
            <person name="Motooka D."/>
            <person name="Nabeya D."/>
            <person name="Jung N."/>
            <person name="Uechi K."/>
            <person name="Horii T."/>
            <person name="Iida T."/>
            <person name="Fujita J."/>
            <person name="Nakamura S."/>
        </authorList>
    </citation>
    <scope>NUCLEOTIDE SEQUENCE [LARGE SCALE GENOMIC DNA]</scope>
    <source>
        <strain evidence="6 7">JCM 30396</strain>
    </source>
</reference>
<evidence type="ECO:0000256" key="1">
    <source>
        <dbReference type="ARBA" id="ARBA00004496"/>
    </source>
</evidence>
<dbReference type="InterPro" id="IPR009662">
    <property type="entry name" value="Malonate_deCO2ase_dsu"/>
</dbReference>
<dbReference type="GO" id="GO:0005737">
    <property type="term" value="C:cytoplasm"/>
    <property type="evidence" value="ECO:0007669"/>
    <property type="project" value="UniProtKB-SubCell"/>
</dbReference>
<evidence type="ECO:0000313" key="6">
    <source>
        <dbReference type="EMBL" id="BBY62111.1"/>
    </source>
</evidence>
<evidence type="ECO:0000256" key="4">
    <source>
        <dbReference type="NCBIfam" id="TIGR03130"/>
    </source>
</evidence>
<comment type="PTM">
    <text evidence="5">Covalently binds the prosthetic group of malonate decarboxylase.</text>
</comment>
<keyword evidence="3 5" id="KW-0597">Phosphoprotein</keyword>
<dbReference type="NCBIfam" id="TIGR03130">
    <property type="entry name" value="malonate_delta"/>
    <property type="match status" value="1"/>
</dbReference>
<keyword evidence="7" id="KW-1185">Reference proteome</keyword>
<evidence type="ECO:0000256" key="2">
    <source>
        <dbReference type="ARBA" id="ARBA00022490"/>
    </source>
</evidence>
<accession>A0A7I7T0R0</accession>
<evidence type="ECO:0000313" key="7">
    <source>
        <dbReference type="Proteomes" id="UP000467148"/>
    </source>
</evidence>
<evidence type="ECO:0000256" key="3">
    <source>
        <dbReference type="ARBA" id="ARBA00022553"/>
    </source>
</evidence>
<protein>
    <recommendedName>
        <fullName evidence="4">Malonate decarboxylase acyl carrier protein</fullName>
    </recommendedName>
</protein>
<sequence length="104" mass="11273">MQTLNYQFPAHGVAARSVHIGVVASGDLEVLLEPPAAGDEPESVIVRVRTSVNGFDTVWHDVLQRFFSRTPLAGRWELNDFGATPGVVDLRLRQASEAASGRTS</sequence>
<dbReference type="RefSeq" id="WP_163745973.1">
    <property type="nucleotide sequence ID" value="NZ_AP022596.1"/>
</dbReference>
<dbReference type="InterPro" id="IPR023439">
    <property type="entry name" value="Mal_deCO2ase/Cit_lyase_ACP"/>
</dbReference>
<organism evidence="6 7">
    <name type="scientific">Mycolicibacterium helvum</name>
    <dbReference type="NCBI Taxonomy" id="1534349"/>
    <lineage>
        <taxon>Bacteria</taxon>
        <taxon>Bacillati</taxon>
        <taxon>Actinomycetota</taxon>
        <taxon>Actinomycetes</taxon>
        <taxon>Mycobacteriales</taxon>
        <taxon>Mycobacteriaceae</taxon>
        <taxon>Mycolicibacterium</taxon>
    </lineage>
</organism>
<dbReference type="Proteomes" id="UP000467148">
    <property type="component" value="Chromosome"/>
</dbReference>
<dbReference type="KEGG" id="mhev:MHEL_03540"/>
<dbReference type="AlphaFoldDB" id="A0A7I7T0R0"/>
<dbReference type="HAMAP" id="MF_00710">
    <property type="entry name" value="Malonate_deCO2ase_dsu"/>
    <property type="match status" value="1"/>
</dbReference>
<dbReference type="EMBL" id="AP022596">
    <property type="protein sequence ID" value="BBY62111.1"/>
    <property type="molecule type" value="Genomic_DNA"/>
</dbReference>
<gene>
    <name evidence="6" type="primary">mdcC</name>
    <name evidence="6" type="ORF">MHEL_03540</name>
</gene>
<name>A0A7I7T0R0_9MYCO</name>
<proteinExistence type="inferred from homology"/>